<evidence type="ECO:0000256" key="2">
    <source>
        <dbReference type="ARBA" id="ARBA00022857"/>
    </source>
</evidence>
<evidence type="ECO:0000256" key="1">
    <source>
        <dbReference type="ARBA" id="ARBA00006328"/>
    </source>
</evidence>
<dbReference type="EMBL" id="KV750514">
    <property type="protein sequence ID" value="OCL04420.1"/>
    <property type="molecule type" value="Genomic_DNA"/>
</dbReference>
<evidence type="ECO:0000259" key="3">
    <source>
        <dbReference type="Pfam" id="PF05368"/>
    </source>
</evidence>
<dbReference type="Gene3D" id="3.40.50.720">
    <property type="entry name" value="NAD(P)-binding Rossmann-like Domain"/>
    <property type="match status" value="1"/>
</dbReference>
<dbReference type="PANTHER" id="PTHR42748">
    <property type="entry name" value="NITROGEN METABOLITE REPRESSION PROTEIN NMRA FAMILY MEMBER"/>
    <property type="match status" value="1"/>
</dbReference>
<dbReference type="CDD" id="cd05251">
    <property type="entry name" value="NmrA_like_SDR_a"/>
    <property type="match status" value="1"/>
</dbReference>
<dbReference type="Pfam" id="PF05368">
    <property type="entry name" value="NmrA"/>
    <property type="match status" value="1"/>
</dbReference>
<dbReference type="PANTHER" id="PTHR42748:SF14">
    <property type="entry name" value="SNOAL-LIKE DOMAIN-CONTAINING PROTEIN"/>
    <property type="match status" value="1"/>
</dbReference>
<keyword evidence="5" id="KW-1185">Reference proteome</keyword>
<accession>A0A8E2ET88</accession>
<evidence type="ECO:0000313" key="4">
    <source>
        <dbReference type="EMBL" id="OCL04420.1"/>
    </source>
</evidence>
<comment type="similarity">
    <text evidence="1">Belongs to the NmrA-type oxidoreductase family.</text>
</comment>
<feature type="domain" description="NmrA-like" evidence="3">
    <location>
        <begin position="4"/>
        <end position="249"/>
    </location>
</feature>
<dbReference type="GO" id="GO:0005634">
    <property type="term" value="C:nucleus"/>
    <property type="evidence" value="ECO:0007669"/>
    <property type="project" value="TreeGrafter"/>
</dbReference>
<dbReference type="InterPro" id="IPR036291">
    <property type="entry name" value="NAD(P)-bd_dom_sf"/>
</dbReference>
<dbReference type="AlphaFoldDB" id="A0A8E2ET88"/>
<dbReference type="SUPFAM" id="SSF51735">
    <property type="entry name" value="NAD(P)-binding Rossmann-fold domains"/>
    <property type="match status" value="1"/>
</dbReference>
<evidence type="ECO:0000313" key="5">
    <source>
        <dbReference type="Proteomes" id="UP000250140"/>
    </source>
</evidence>
<dbReference type="InterPro" id="IPR008030">
    <property type="entry name" value="NmrA-like"/>
</dbReference>
<dbReference type="InterPro" id="IPR051164">
    <property type="entry name" value="NmrA-like_oxidored"/>
</dbReference>
<dbReference type="Proteomes" id="UP000250140">
    <property type="component" value="Unassembled WGS sequence"/>
</dbReference>
<name>A0A8E2ET88_9PEZI</name>
<reference evidence="4 5" key="1">
    <citation type="journal article" date="2016" name="Nat. Commun.">
        <title>Ectomycorrhizal ecology is imprinted in the genome of the dominant symbiotic fungus Cenococcum geophilum.</title>
        <authorList>
            <consortium name="DOE Joint Genome Institute"/>
            <person name="Peter M."/>
            <person name="Kohler A."/>
            <person name="Ohm R.A."/>
            <person name="Kuo A."/>
            <person name="Krutzmann J."/>
            <person name="Morin E."/>
            <person name="Arend M."/>
            <person name="Barry K.W."/>
            <person name="Binder M."/>
            <person name="Choi C."/>
            <person name="Clum A."/>
            <person name="Copeland A."/>
            <person name="Grisel N."/>
            <person name="Haridas S."/>
            <person name="Kipfer T."/>
            <person name="LaButti K."/>
            <person name="Lindquist E."/>
            <person name="Lipzen A."/>
            <person name="Maire R."/>
            <person name="Meier B."/>
            <person name="Mihaltcheva S."/>
            <person name="Molinier V."/>
            <person name="Murat C."/>
            <person name="Poggeler S."/>
            <person name="Quandt C.A."/>
            <person name="Sperisen C."/>
            <person name="Tritt A."/>
            <person name="Tisserant E."/>
            <person name="Crous P.W."/>
            <person name="Henrissat B."/>
            <person name="Nehls U."/>
            <person name="Egli S."/>
            <person name="Spatafora J.W."/>
            <person name="Grigoriev I.V."/>
            <person name="Martin F.M."/>
        </authorList>
    </citation>
    <scope>NUCLEOTIDE SEQUENCE [LARGE SCALE GENOMIC DNA]</scope>
    <source>
        <strain evidence="4 5">CBS 207.34</strain>
    </source>
</reference>
<dbReference type="Gene3D" id="3.90.25.10">
    <property type="entry name" value="UDP-galactose 4-epimerase, domain 1"/>
    <property type="match status" value="1"/>
</dbReference>
<protein>
    <submittedName>
        <fullName evidence="4">NAD(P)-binding protein</fullName>
    </submittedName>
</protein>
<proteinExistence type="inferred from homology"/>
<sequence>MALQTVLVIGGAGAQGVPIVKALSADGKYAIRILTRNAESPTAKELLRLPNVGIAVGDSQNESDLRAAFKGVDMAFVNLNSFALGIRAEMYWGTRIFEIAVESGVKHYIWSALEPTLKLSGYNEDFRVAHYEGKSRVTDWMHAQPQIPMKWSVITTGPYIEMLSELLRPTKAEDGTAVFELPLEDGAVPFIHLDDIGLYIRWILNNPSESAGLNLKVSTAHVTGNELASAFTSFTGKPAHYHSMPLEEWISKHSVGPPSYKLGSEYEGPDDPTLLTIEKSFSNWWRLYQKSAENKGLIKTDYELLDRILPGRVKSVGDWMKKVRYTGEKLSVLKNYRGH</sequence>
<dbReference type="OrthoDB" id="300709at2759"/>
<gene>
    <name evidence="4" type="ORF">AOQ84DRAFT_346278</name>
</gene>
<organism evidence="4 5">
    <name type="scientific">Glonium stellatum</name>
    <dbReference type="NCBI Taxonomy" id="574774"/>
    <lineage>
        <taxon>Eukaryota</taxon>
        <taxon>Fungi</taxon>
        <taxon>Dikarya</taxon>
        <taxon>Ascomycota</taxon>
        <taxon>Pezizomycotina</taxon>
        <taxon>Dothideomycetes</taxon>
        <taxon>Pleosporomycetidae</taxon>
        <taxon>Gloniales</taxon>
        <taxon>Gloniaceae</taxon>
        <taxon>Glonium</taxon>
    </lineage>
</organism>
<keyword evidence="2" id="KW-0521">NADP</keyword>